<organism evidence="8 9">
    <name type="scientific">Oncorhynchus kisutch</name>
    <name type="common">Coho salmon</name>
    <name type="synonym">Salmo kisutch</name>
    <dbReference type="NCBI Taxonomy" id="8019"/>
    <lineage>
        <taxon>Eukaryota</taxon>
        <taxon>Metazoa</taxon>
        <taxon>Chordata</taxon>
        <taxon>Craniata</taxon>
        <taxon>Vertebrata</taxon>
        <taxon>Euteleostomi</taxon>
        <taxon>Actinopterygii</taxon>
        <taxon>Neopterygii</taxon>
        <taxon>Teleostei</taxon>
        <taxon>Protacanthopterygii</taxon>
        <taxon>Salmoniformes</taxon>
        <taxon>Salmonidae</taxon>
        <taxon>Salmoninae</taxon>
        <taxon>Oncorhynchus</taxon>
    </lineage>
</organism>
<comment type="function">
    <text evidence="6">Actin-binding component of the Arp2/3 complex, a multiprotein complex that mediates actin polymerization upon stimulation by nucleation-promoting factor (NPF). The Arp2/3 complex mediates the formation of branched actin networks in the cytoplasm, providing the force for cell motility. In addition to its role in the cytoplasmic cytoskeleton, the Arp2/3 complex also promotes actin polymerization in the nucleus, thereby regulating gene transcription and repair of damaged DNA. The Arp2/3 complex promotes homologous recombination (HR) repair in response to DNA damage by promoting nuclear actin polymerization, leading to drive motility of double-strand breaks (DSBs).</text>
</comment>
<sequence length="219" mass="25614">MQMNETATLRPYLNAVRATLQAALCLENFSSQVVERHNKPEVEVRSSKELLLQPVVISRNDKEKVLIEGSINSVRVSIAVKQADEIEKILCHKFMRFMMMRAENFFILRRKPVEGYDISFLITNFHTEQMYKHKLVDFVITFMEEIDKEISEMKLSVNARARIVAEEFLKNVRLLCVRSKTSTFYRNVVKSVRLMEQYYDACQCLPFVAVLSWCPLIPH</sequence>
<proteinExistence type="inferred from homology"/>
<reference evidence="8" key="1">
    <citation type="submission" date="2025-08" db="UniProtKB">
        <authorList>
            <consortium name="Ensembl"/>
        </authorList>
    </citation>
    <scope>IDENTIFICATION</scope>
</reference>
<dbReference type="FunFam" id="3.30.1460.20:FF:000001">
    <property type="entry name" value="Actin-related protein 2/3 complex subunit 4"/>
    <property type="match status" value="1"/>
</dbReference>
<evidence type="ECO:0000256" key="4">
    <source>
        <dbReference type="ARBA" id="ARBA00023203"/>
    </source>
</evidence>
<keyword evidence="9" id="KW-1185">Reference proteome</keyword>
<comment type="subcellular location">
    <subcellularLocation>
        <location evidence="1">Cytoplasm</location>
        <location evidence="1">Cytoskeleton</location>
    </subcellularLocation>
</comment>
<dbReference type="GeneTree" id="ENSGT00390000016233"/>
<dbReference type="Pfam" id="PF05856">
    <property type="entry name" value="ARPC4"/>
    <property type="match status" value="1"/>
</dbReference>
<reference evidence="8" key="2">
    <citation type="submission" date="2025-09" db="UniProtKB">
        <authorList>
            <consortium name="Ensembl"/>
        </authorList>
    </citation>
    <scope>IDENTIFICATION</scope>
</reference>
<keyword evidence="4" id="KW-0009">Actin-binding</keyword>
<keyword evidence="3" id="KW-0963">Cytoplasm</keyword>
<protein>
    <recommendedName>
        <fullName evidence="7">Actin-related protein 2/3 complex subunit 4</fullName>
    </recommendedName>
</protein>
<dbReference type="AlphaFoldDB" id="A0A8C7H6B6"/>
<evidence type="ECO:0000313" key="9">
    <source>
        <dbReference type="Proteomes" id="UP000694557"/>
    </source>
</evidence>
<dbReference type="PANTHER" id="PTHR22629">
    <property type="entry name" value="ARP2/3 COMPLEX 20 KD SUBUNIT"/>
    <property type="match status" value="1"/>
</dbReference>
<dbReference type="GO" id="GO:0005885">
    <property type="term" value="C:Arp2/3 protein complex"/>
    <property type="evidence" value="ECO:0007669"/>
    <property type="project" value="InterPro"/>
</dbReference>
<accession>A0A8C7H6B6</accession>
<dbReference type="Proteomes" id="UP000694557">
    <property type="component" value="Unassembled WGS sequence"/>
</dbReference>
<dbReference type="Gene3D" id="3.30.1460.20">
    <property type="match status" value="1"/>
</dbReference>
<keyword evidence="5" id="KW-0206">Cytoskeleton</keyword>
<evidence type="ECO:0000256" key="1">
    <source>
        <dbReference type="ARBA" id="ARBA00004245"/>
    </source>
</evidence>
<evidence type="ECO:0000256" key="6">
    <source>
        <dbReference type="ARBA" id="ARBA00060055"/>
    </source>
</evidence>
<evidence type="ECO:0000256" key="5">
    <source>
        <dbReference type="ARBA" id="ARBA00023212"/>
    </source>
</evidence>
<dbReference type="InterPro" id="IPR008384">
    <property type="entry name" value="ARPC4"/>
</dbReference>
<name>A0A8C7H6B6_ONCKI</name>
<evidence type="ECO:0000313" key="8">
    <source>
        <dbReference type="Ensembl" id="ENSOKIP00005053425.1"/>
    </source>
</evidence>
<dbReference type="InterPro" id="IPR034666">
    <property type="entry name" value="ARPC2/4"/>
</dbReference>
<dbReference type="SUPFAM" id="SSF69645">
    <property type="entry name" value="Arp2/3 complex subunits"/>
    <property type="match status" value="1"/>
</dbReference>
<evidence type="ECO:0000256" key="7">
    <source>
        <dbReference type="ARBA" id="ARBA00073050"/>
    </source>
</evidence>
<dbReference type="PANTHER" id="PTHR22629:SF0">
    <property type="entry name" value="ACTIN-RELATED PROTEIN 2_3 COMPLEX SUBUNIT 4"/>
    <property type="match status" value="1"/>
</dbReference>
<gene>
    <name evidence="8" type="primary">ARPC4</name>
</gene>
<dbReference type="GO" id="GO:0034314">
    <property type="term" value="P:Arp2/3 complex-mediated actin nucleation"/>
    <property type="evidence" value="ECO:0007669"/>
    <property type="project" value="InterPro"/>
</dbReference>
<evidence type="ECO:0000256" key="3">
    <source>
        <dbReference type="ARBA" id="ARBA00022490"/>
    </source>
</evidence>
<dbReference type="Ensembl" id="ENSOKIT00005056485.1">
    <property type="protein sequence ID" value="ENSOKIP00005053425.1"/>
    <property type="gene ID" value="ENSOKIG00005022569.1"/>
</dbReference>
<evidence type="ECO:0000256" key="2">
    <source>
        <dbReference type="ARBA" id="ARBA00005919"/>
    </source>
</evidence>
<dbReference type="GO" id="GO:0051015">
    <property type="term" value="F:actin filament binding"/>
    <property type="evidence" value="ECO:0007669"/>
    <property type="project" value="TreeGrafter"/>
</dbReference>
<dbReference type="GO" id="GO:0030041">
    <property type="term" value="P:actin filament polymerization"/>
    <property type="evidence" value="ECO:0007669"/>
    <property type="project" value="InterPro"/>
</dbReference>
<comment type="similarity">
    <text evidence="2">Belongs to the ARPC4 family.</text>
</comment>